<dbReference type="Proteomes" id="UP000257560">
    <property type="component" value="Segment"/>
</dbReference>
<sequence>MKRKYFDEALPSFFVFGEHANGTVDLSCGEFDVVTYCPTEMAEAVIAYYDSLLLKLHEWVVDQEKPSEALDKLCDAFQDVHAGHHYIGDFGAVMLLKLLWEAYTKIATIVHPRFLRSVYGVEWTPSLVQANLLTQRGYTPYCGGRDCKSVPRTAFREEQFRCPSCGWESNFDPEFIAGYKYVWDLPGVDCEMLDEFRAILPLSLHFVMVDADMRYAGRIDDE</sequence>
<reference evidence="1 2" key="1">
    <citation type="submission" date="2017-08" db="EMBL/GenBank/DDBJ databases">
        <title>Complete genome sequence of bacteriophage vB_VpaS_KF5.</title>
        <authorList>
            <person name="Yu J."/>
            <person name="Kwak S.-J."/>
            <person name="Lim J.-A."/>
            <person name="Chang H.-J."/>
        </authorList>
    </citation>
    <scope>NUCLEOTIDE SEQUENCE [LARGE SCALE GENOMIC DNA]</scope>
</reference>
<organism evidence="1 2">
    <name type="scientific">Vibrio phage vB_VpaS_KF5</name>
    <dbReference type="NCBI Taxonomy" id="2041476"/>
    <lineage>
        <taxon>Viruses</taxon>
        <taxon>Duplodnaviria</taxon>
        <taxon>Heunggongvirae</taxon>
        <taxon>Uroviricota</taxon>
        <taxon>Caudoviricetes</taxon>
        <taxon>Mardecavirus</taxon>
        <taxon>Mardecavirus SSP002</taxon>
    </lineage>
</organism>
<dbReference type="EMBL" id="MF754115">
    <property type="protein sequence ID" value="ATI19314.1"/>
    <property type="molecule type" value="Genomic_DNA"/>
</dbReference>
<protein>
    <submittedName>
        <fullName evidence="1">Uncharacterized protein</fullName>
    </submittedName>
</protein>
<evidence type="ECO:0000313" key="2">
    <source>
        <dbReference type="Proteomes" id="UP000257560"/>
    </source>
</evidence>
<accession>A0A384WJS4</accession>
<gene>
    <name evidence="1" type="ORF">KF5_004</name>
</gene>
<proteinExistence type="predicted"/>
<evidence type="ECO:0000313" key="1">
    <source>
        <dbReference type="EMBL" id="ATI19314.1"/>
    </source>
</evidence>
<name>A0A384WJS4_9CAUD</name>